<feature type="region of interest" description="Disordered" evidence="1">
    <location>
        <begin position="59"/>
        <end position="83"/>
    </location>
</feature>
<dbReference type="PANTHER" id="PTHR28152:SF1">
    <property type="entry name" value="HYDROXYACYL-THIOESTER DEHYDRATASE TYPE 2, MITOCHONDRIAL"/>
    <property type="match status" value="1"/>
</dbReference>
<accession>A0ABN2PMM4</accession>
<organism evidence="3 4">
    <name type="scientific">Nocardioides lentus</name>
    <dbReference type="NCBI Taxonomy" id="338077"/>
    <lineage>
        <taxon>Bacteria</taxon>
        <taxon>Bacillati</taxon>
        <taxon>Actinomycetota</taxon>
        <taxon>Actinomycetes</taxon>
        <taxon>Propionibacteriales</taxon>
        <taxon>Nocardioidaceae</taxon>
        <taxon>Nocardioides</taxon>
    </lineage>
</organism>
<dbReference type="EMBL" id="BAAAMY010000007">
    <property type="protein sequence ID" value="GAA1926087.1"/>
    <property type="molecule type" value="Genomic_DNA"/>
</dbReference>
<proteinExistence type="predicted"/>
<gene>
    <name evidence="3" type="ORF">GCM10009737_29890</name>
</gene>
<dbReference type="Gene3D" id="3.10.129.10">
    <property type="entry name" value="Hotdog Thioesterase"/>
    <property type="match status" value="1"/>
</dbReference>
<dbReference type="PANTHER" id="PTHR28152">
    <property type="entry name" value="HYDROXYACYL-THIOESTER DEHYDRATASE TYPE 2, MITOCHONDRIAL"/>
    <property type="match status" value="1"/>
</dbReference>
<feature type="domain" description="FAS1-like dehydratase" evidence="2">
    <location>
        <begin position="74"/>
        <end position="136"/>
    </location>
</feature>
<evidence type="ECO:0000256" key="1">
    <source>
        <dbReference type="SAM" id="MobiDB-lite"/>
    </source>
</evidence>
<comment type="caution">
    <text evidence="3">The sequence shown here is derived from an EMBL/GenBank/DDBJ whole genome shotgun (WGS) entry which is preliminary data.</text>
</comment>
<dbReference type="InterPro" id="IPR039569">
    <property type="entry name" value="FAS1-like_DH_region"/>
</dbReference>
<evidence type="ECO:0000259" key="2">
    <source>
        <dbReference type="Pfam" id="PF13452"/>
    </source>
</evidence>
<sequence>MTGTDPAPGITGATEVTGVVAPDVAEALAALLDVPAPDDGALPLAWHWCVLLDRPRSADLGPDGHPVRGGSVAPPGPGRRRMWAGGRVEVRGPLRLGEVATRRSRARPPVAKQGRSGPMDLVAVDHVVSQRGEVVLVERQDLLYREAPAVGEPPAPEPVVPVPLAAGDRPWPVTPTLLFRYSALTYNGHRIHYDRDHARRTEGYPGLVTHGPLQALAMAEAARAAGVRTRPGLVCDYRLVAPLIDHQGLVARADPAPDGSWTASVRDLGGRTTARATFSGLPPRTAMI</sequence>
<reference evidence="3 4" key="1">
    <citation type="journal article" date="2019" name="Int. J. Syst. Evol. Microbiol.">
        <title>The Global Catalogue of Microorganisms (GCM) 10K type strain sequencing project: providing services to taxonomists for standard genome sequencing and annotation.</title>
        <authorList>
            <consortium name="The Broad Institute Genomics Platform"/>
            <consortium name="The Broad Institute Genome Sequencing Center for Infectious Disease"/>
            <person name="Wu L."/>
            <person name="Ma J."/>
        </authorList>
    </citation>
    <scope>NUCLEOTIDE SEQUENCE [LARGE SCALE GENOMIC DNA]</scope>
    <source>
        <strain evidence="3 4">JCM 14046</strain>
    </source>
</reference>
<name>A0ABN2PMM4_9ACTN</name>
<evidence type="ECO:0000313" key="3">
    <source>
        <dbReference type="EMBL" id="GAA1926087.1"/>
    </source>
</evidence>
<dbReference type="InterPro" id="IPR052741">
    <property type="entry name" value="Mitochondrial_HTD2"/>
</dbReference>
<dbReference type="SUPFAM" id="SSF54637">
    <property type="entry name" value="Thioesterase/thiol ester dehydrase-isomerase"/>
    <property type="match status" value="1"/>
</dbReference>
<dbReference type="Pfam" id="PF13452">
    <property type="entry name" value="FAS1_DH_region"/>
    <property type="match status" value="1"/>
</dbReference>
<dbReference type="Proteomes" id="UP001501612">
    <property type="component" value="Unassembled WGS sequence"/>
</dbReference>
<dbReference type="RefSeq" id="WP_344008375.1">
    <property type="nucleotide sequence ID" value="NZ_BAAAMY010000007.1"/>
</dbReference>
<protein>
    <submittedName>
        <fullName evidence="3">MaoC family dehydratase N-terminal domain-containing protein</fullName>
    </submittedName>
</protein>
<evidence type="ECO:0000313" key="4">
    <source>
        <dbReference type="Proteomes" id="UP001501612"/>
    </source>
</evidence>
<dbReference type="InterPro" id="IPR029069">
    <property type="entry name" value="HotDog_dom_sf"/>
</dbReference>
<keyword evidence="4" id="KW-1185">Reference proteome</keyword>